<keyword evidence="2" id="KW-0732">Signal</keyword>
<sequence>MAITFVRRAAVGALMTLASVPHIQAQTTTVEVVLPGWDQEAWNNVEGSIVGVDKALTTYRLQCGPDAQDSDCKFLDGPMTFAENSETMTFSRSSAGAWSKNISCALAGTTSASCHYYTTVASGQQHGTLTGPDTYSEAIQFAATGGELAWVKLAVATPADLVITVTGSDTGPTATGTSSTGAGPTETGTSSSGTPTQTTTQNGAGVARWTWGVAFGSLMLCSLL</sequence>
<comment type="caution">
    <text evidence="3">The sequence shown here is derived from an EMBL/GenBank/DDBJ whole genome shotgun (WGS) entry which is preliminary data.</text>
</comment>
<evidence type="ECO:0000256" key="1">
    <source>
        <dbReference type="SAM" id="MobiDB-lite"/>
    </source>
</evidence>
<organism evidence="3 4">
    <name type="scientific">Neoarthrinium moseri</name>
    <dbReference type="NCBI Taxonomy" id="1658444"/>
    <lineage>
        <taxon>Eukaryota</taxon>
        <taxon>Fungi</taxon>
        <taxon>Dikarya</taxon>
        <taxon>Ascomycota</taxon>
        <taxon>Pezizomycotina</taxon>
        <taxon>Sordariomycetes</taxon>
        <taxon>Xylariomycetidae</taxon>
        <taxon>Amphisphaeriales</taxon>
        <taxon>Apiosporaceae</taxon>
        <taxon>Neoarthrinium</taxon>
    </lineage>
</organism>
<evidence type="ECO:0000313" key="4">
    <source>
        <dbReference type="Proteomes" id="UP000829685"/>
    </source>
</evidence>
<keyword evidence="4" id="KW-1185">Reference proteome</keyword>
<dbReference type="PANTHER" id="PTHR40640">
    <property type="entry name" value="ANCHORED GLYCOPROTEIN, PUTATIVE (AFU_ORTHOLOGUE AFUA_8G04860)-RELATED"/>
    <property type="match status" value="1"/>
</dbReference>
<feature type="region of interest" description="Disordered" evidence="1">
    <location>
        <begin position="166"/>
        <end position="203"/>
    </location>
</feature>
<accession>A0A9P9W945</accession>
<feature type="signal peptide" evidence="2">
    <location>
        <begin position="1"/>
        <end position="25"/>
    </location>
</feature>
<protein>
    <submittedName>
        <fullName evidence="3">Uncharacterized protein</fullName>
    </submittedName>
</protein>
<gene>
    <name evidence="3" type="ORF">JX265_013226</name>
</gene>
<dbReference type="PANTHER" id="PTHR40640:SF1">
    <property type="entry name" value="ANCHORED GLYCOPROTEIN, PUTATIVE (AFU_ORTHOLOGUE AFUA_8G04860)-RELATED"/>
    <property type="match status" value="1"/>
</dbReference>
<name>A0A9P9W945_9PEZI</name>
<feature type="chain" id="PRO_5040343019" evidence="2">
    <location>
        <begin position="26"/>
        <end position="224"/>
    </location>
</feature>
<dbReference type="EMBL" id="JAFIMR010000065">
    <property type="protein sequence ID" value="KAI1851479.1"/>
    <property type="molecule type" value="Genomic_DNA"/>
</dbReference>
<reference evidence="3" key="1">
    <citation type="submission" date="2021-03" db="EMBL/GenBank/DDBJ databases">
        <title>Revisited historic fungal species revealed as producer of novel bioactive compounds through whole genome sequencing and comparative genomics.</title>
        <authorList>
            <person name="Vignolle G.A."/>
            <person name="Hochenegger N."/>
            <person name="Mach R.L."/>
            <person name="Mach-Aigner A.R."/>
            <person name="Javad Rahimi M."/>
            <person name="Salim K.A."/>
            <person name="Chan C.M."/>
            <person name="Lim L.B.L."/>
            <person name="Cai F."/>
            <person name="Druzhinina I.S."/>
            <person name="U'Ren J.M."/>
            <person name="Derntl C."/>
        </authorList>
    </citation>
    <scope>NUCLEOTIDE SEQUENCE</scope>
    <source>
        <strain evidence="3">TUCIM 5799</strain>
    </source>
</reference>
<proteinExistence type="predicted"/>
<dbReference type="Proteomes" id="UP000829685">
    <property type="component" value="Unassembled WGS sequence"/>
</dbReference>
<evidence type="ECO:0000313" key="3">
    <source>
        <dbReference type="EMBL" id="KAI1851479.1"/>
    </source>
</evidence>
<evidence type="ECO:0000256" key="2">
    <source>
        <dbReference type="SAM" id="SignalP"/>
    </source>
</evidence>
<dbReference type="AlphaFoldDB" id="A0A9P9W945"/>